<feature type="transmembrane region" description="Helical" evidence="9">
    <location>
        <begin position="171"/>
        <end position="189"/>
    </location>
</feature>
<comment type="caution">
    <text evidence="12">The sequence shown here is derived from an EMBL/GenBank/DDBJ whole genome shotgun (WGS) entry which is preliminary data.</text>
</comment>
<organism evidence="12 13">
    <name type="scientific">Salinisphaera dokdonensis CL-ES53</name>
    <dbReference type="NCBI Taxonomy" id="1304272"/>
    <lineage>
        <taxon>Bacteria</taxon>
        <taxon>Pseudomonadati</taxon>
        <taxon>Pseudomonadota</taxon>
        <taxon>Gammaproteobacteria</taxon>
        <taxon>Salinisphaerales</taxon>
        <taxon>Salinisphaeraceae</taxon>
        <taxon>Salinisphaera</taxon>
    </lineage>
</organism>
<dbReference type="Gene3D" id="3.30.70.1350">
    <property type="entry name" value="Cation efflux protein, cytoplasmic domain"/>
    <property type="match status" value="1"/>
</dbReference>
<evidence type="ECO:0000313" key="13">
    <source>
        <dbReference type="Proteomes" id="UP001460888"/>
    </source>
</evidence>
<keyword evidence="5 9" id="KW-0812">Transmembrane</keyword>
<feature type="transmembrane region" description="Helical" evidence="9">
    <location>
        <begin position="94"/>
        <end position="112"/>
    </location>
</feature>
<dbReference type="InterPro" id="IPR036837">
    <property type="entry name" value="Cation_efflux_CTD_sf"/>
</dbReference>
<dbReference type="Pfam" id="PF01545">
    <property type="entry name" value="Cation_efflux"/>
    <property type="match status" value="1"/>
</dbReference>
<dbReference type="Pfam" id="PF16916">
    <property type="entry name" value="ZT_dimer"/>
    <property type="match status" value="1"/>
</dbReference>
<evidence type="ECO:0000256" key="9">
    <source>
        <dbReference type="SAM" id="Phobius"/>
    </source>
</evidence>
<name>A0ABV2AW32_9GAMM</name>
<feature type="transmembrane region" description="Helical" evidence="9">
    <location>
        <begin position="25"/>
        <end position="46"/>
    </location>
</feature>
<dbReference type="EMBL" id="APND01000001">
    <property type="protein sequence ID" value="MES1927844.1"/>
    <property type="molecule type" value="Genomic_DNA"/>
</dbReference>
<dbReference type="SUPFAM" id="SSF160240">
    <property type="entry name" value="Cation efflux protein cytoplasmic domain-like"/>
    <property type="match status" value="1"/>
</dbReference>
<evidence type="ECO:0000256" key="2">
    <source>
        <dbReference type="ARBA" id="ARBA00010212"/>
    </source>
</evidence>
<dbReference type="Proteomes" id="UP001460888">
    <property type="component" value="Unassembled WGS sequence"/>
</dbReference>
<dbReference type="SUPFAM" id="SSF161111">
    <property type="entry name" value="Cation efflux protein transmembrane domain-like"/>
    <property type="match status" value="1"/>
</dbReference>
<evidence type="ECO:0000256" key="5">
    <source>
        <dbReference type="ARBA" id="ARBA00022692"/>
    </source>
</evidence>
<dbReference type="Gene3D" id="1.20.1510.10">
    <property type="entry name" value="Cation efflux protein transmembrane domain"/>
    <property type="match status" value="1"/>
</dbReference>
<evidence type="ECO:0000259" key="11">
    <source>
        <dbReference type="Pfam" id="PF16916"/>
    </source>
</evidence>
<feature type="transmembrane region" description="Helical" evidence="9">
    <location>
        <begin position="195"/>
        <end position="213"/>
    </location>
</feature>
<keyword evidence="3" id="KW-0813">Transport</keyword>
<evidence type="ECO:0000256" key="4">
    <source>
        <dbReference type="ARBA" id="ARBA00022496"/>
    </source>
</evidence>
<dbReference type="InterPro" id="IPR058533">
    <property type="entry name" value="Cation_efflux_TM"/>
</dbReference>
<keyword evidence="4" id="KW-0408">Iron</keyword>
<keyword evidence="8 9" id="KW-0472">Membrane</keyword>
<evidence type="ECO:0000259" key="10">
    <source>
        <dbReference type="Pfam" id="PF01545"/>
    </source>
</evidence>
<feature type="domain" description="Cation efflux protein cytoplasmic" evidence="11">
    <location>
        <begin position="226"/>
        <end position="302"/>
    </location>
</feature>
<feature type="domain" description="Cation efflux protein transmembrane" evidence="10">
    <location>
        <begin position="27"/>
        <end position="220"/>
    </location>
</feature>
<protein>
    <submittedName>
        <fullName evidence="12">Cation diffusion facilitator family transporter</fullName>
    </submittedName>
</protein>
<keyword evidence="6" id="KW-0406">Ion transport</keyword>
<dbReference type="PANTHER" id="PTHR43840">
    <property type="entry name" value="MITOCHONDRIAL METAL TRANSPORTER 1-RELATED"/>
    <property type="match status" value="1"/>
</dbReference>
<dbReference type="InterPro" id="IPR027470">
    <property type="entry name" value="Cation_efflux_CTD"/>
</dbReference>
<evidence type="ECO:0000256" key="7">
    <source>
        <dbReference type="ARBA" id="ARBA00022989"/>
    </source>
</evidence>
<dbReference type="InterPro" id="IPR027469">
    <property type="entry name" value="Cation_efflux_TMD_sf"/>
</dbReference>
<evidence type="ECO:0000313" key="12">
    <source>
        <dbReference type="EMBL" id="MES1927844.1"/>
    </source>
</evidence>
<comment type="subcellular location">
    <subcellularLocation>
        <location evidence="1">Membrane</location>
        <topology evidence="1">Multi-pass membrane protein</topology>
    </subcellularLocation>
</comment>
<sequence length="398" mass="43173">MTQPHIHSAAAHRQSKADFHDKQRATMVGAFVNLPLALAKIVVGFLGHSQSLIADGVHSAADLLSDAIVLGAVRVSMQQADREHPYGHARMETAATTLVSLFLLLTAAALAYDGFSHLAATDNMVPPTGWALAVAVLSLLIKEALFWYTLRVARKSKSKLIEANAWHHRSDALSSVAALVAIGGAMAGYPALDALGAILIGLMLAFIGVRYGWQSFRELVDTGLKADRIQVVRDQISTVPGVRHMRRLRTRTMGGHDAFADVGVFVDPYVSLTEAHRISEAITARLVRHVDEIADICVHIEPDGHADSDAAHALPLREQVLPELEGAWAHLPVAKDIQRVTLHYVDDVIEVEIHLPLDRVDDHETNQAAFTRVAGDIHAVAGIRLLYGARREGDTAGR</sequence>
<evidence type="ECO:0000256" key="1">
    <source>
        <dbReference type="ARBA" id="ARBA00004141"/>
    </source>
</evidence>
<gene>
    <name evidence="12" type="ORF">SADO_01275</name>
</gene>
<accession>A0ABV2AW32</accession>
<keyword evidence="6" id="KW-0864">Zinc transport</keyword>
<dbReference type="InterPro" id="IPR050291">
    <property type="entry name" value="CDF_Transporter"/>
</dbReference>
<keyword evidence="7 9" id="KW-1133">Transmembrane helix</keyword>
<dbReference type="NCBIfam" id="TIGR01297">
    <property type="entry name" value="CDF"/>
    <property type="match status" value="1"/>
</dbReference>
<proteinExistence type="inferred from homology"/>
<feature type="transmembrane region" description="Helical" evidence="9">
    <location>
        <begin position="132"/>
        <end position="150"/>
    </location>
</feature>
<dbReference type="InterPro" id="IPR002524">
    <property type="entry name" value="Cation_efflux"/>
</dbReference>
<keyword evidence="6" id="KW-0862">Zinc</keyword>
<evidence type="ECO:0000256" key="6">
    <source>
        <dbReference type="ARBA" id="ARBA00022906"/>
    </source>
</evidence>
<keyword evidence="4" id="KW-0410">Iron transport</keyword>
<evidence type="ECO:0000256" key="3">
    <source>
        <dbReference type="ARBA" id="ARBA00022448"/>
    </source>
</evidence>
<evidence type="ECO:0000256" key="8">
    <source>
        <dbReference type="ARBA" id="ARBA00023136"/>
    </source>
</evidence>
<reference evidence="12 13" key="1">
    <citation type="submission" date="2013-03" db="EMBL/GenBank/DDBJ databases">
        <title>Salinisphaera dokdonensis CL-ES53 Genome Sequencing.</title>
        <authorList>
            <person name="Li C."/>
            <person name="Lai Q."/>
            <person name="Shao Z."/>
        </authorList>
    </citation>
    <scope>NUCLEOTIDE SEQUENCE [LARGE SCALE GENOMIC DNA]</scope>
    <source>
        <strain evidence="12 13">CL-ES53</strain>
    </source>
</reference>
<dbReference type="RefSeq" id="WP_353108563.1">
    <property type="nucleotide sequence ID" value="NZ_APND01000001.1"/>
</dbReference>
<dbReference type="PANTHER" id="PTHR43840:SF15">
    <property type="entry name" value="MITOCHONDRIAL METAL TRANSPORTER 1-RELATED"/>
    <property type="match status" value="1"/>
</dbReference>
<keyword evidence="13" id="KW-1185">Reference proteome</keyword>
<comment type="similarity">
    <text evidence="2">Belongs to the cation diffusion facilitator (CDF) transporter (TC 2.A.4) family. FieF subfamily.</text>
</comment>